<evidence type="ECO:0000313" key="3">
    <source>
        <dbReference type="Proteomes" id="UP001163882"/>
    </source>
</evidence>
<protein>
    <submittedName>
        <fullName evidence="2">TAXI family TRAP transporter solute-binding subunit</fullName>
    </submittedName>
</protein>
<sequence length="310" mass="32725">MNFKQLLAGAGLAIGLLASPALAQERVSIGTGGTGGLFYIIGAGMAEVLNQHMENTTARAEVTGASVENIRRVAADQMTFGFSSSSTLYEASVGEGPFEEALPVAAMAYLYPAVLQIATTSDTGITSMEELSGKRINLGPPGSNSAVLVQRLMEAYGVFDPANAQFLSYTEGTAALMNGQVDATVVLAGAPTAALIDLGAQRDMVLLSIDEETVAPMLAEYPFYQVYEMAAGTYEGQDEPVMVINDPATIFTSQFASDEQVYAITKALFDNLDELAQVHPEAAKITVETAVNTPIGLHQGAQLYFDEQAQ</sequence>
<dbReference type="PANTHER" id="PTHR42941:SF1">
    <property type="entry name" value="SLL1037 PROTEIN"/>
    <property type="match status" value="1"/>
</dbReference>
<dbReference type="PANTHER" id="PTHR42941">
    <property type="entry name" value="SLL1037 PROTEIN"/>
    <property type="match status" value="1"/>
</dbReference>
<dbReference type="Gene3D" id="3.40.190.10">
    <property type="entry name" value="Periplasmic binding protein-like II"/>
    <property type="match status" value="2"/>
</dbReference>
<evidence type="ECO:0000256" key="1">
    <source>
        <dbReference type="SAM" id="SignalP"/>
    </source>
</evidence>
<dbReference type="SUPFAM" id="SSF53850">
    <property type="entry name" value="Periplasmic binding protein-like II"/>
    <property type="match status" value="1"/>
</dbReference>
<keyword evidence="1" id="KW-0732">Signal</keyword>
<dbReference type="InterPro" id="IPR011852">
    <property type="entry name" value="TRAP_TAXI"/>
</dbReference>
<organism evidence="2 3">
    <name type="scientific">Pelagibacterium flavum</name>
    <dbReference type="NCBI Taxonomy" id="2984530"/>
    <lineage>
        <taxon>Bacteria</taxon>
        <taxon>Pseudomonadati</taxon>
        <taxon>Pseudomonadota</taxon>
        <taxon>Alphaproteobacteria</taxon>
        <taxon>Hyphomicrobiales</taxon>
        <taxon>Devosiaceae</taxon>
        <taxon>Pelagibacterium</taxon>
    </lineage>
</organism>
<gene>
    <name evidence="2" type="ORF">OF122_18530</name>
</gene>
<dbReference type="CDD" id="cd13569">
    <property type="entry name" value="PBP2_TAXI_TRAP_like_1"/>
    <property type="match status" value="1"/>
</dbReference>
<dbReference type="RefSeq" id="WP_264225650.1">
    <property type="nucleotide sequence ID" value="NZ_CP107716.1"/>
</dbReference>
<name>A0ABY6IQK1_9HYPH</name>
<dbReference type="NCBIfam" id="TIGR02122">
    <property type="entry name" value="TRAP_TAXI"/>
    <property type="match status" value="1"/>
</dbReference>
<feature type="chain" id="PRO_5046643795" evidence="1">
    <location>
        <begin position="24"/>
        <end position="310"/>
    </location>
</feature>
<feature type="signal peptide" evidence="1">
    <location>
        <begin position="1"/>
        <end position="23"/>
    </location>
</feature>
<dbReference type="Proteomes" id="UP001163882">
    <property type="component" value="Chromosome"/>
</dbReference>
<reference evidence="2" key="1">
    <citation type="submission" date="2022-10" db="EMBL/GenBank/DDBJ databases">
        <title>YIM 151497 complete genome.</title>
        <authorList>
            <person name="Chen X."/>
        </authorList>
    </citation>
    <scope>NUCLEOTIDE SEQUENCE</scope>
    <source>
        <strain evidence="2">YIM 151497</strain>
    </source>
</reference>
<dbReference type="Pfam" id="PF16868">
    <property type="entry name" value="NMT1_3"/>
    <property type="match status" value="1"/>
</dbReference>
<dbReference type="EMBL" id="CP107716">
    <property type="protein sequence ID" value="UYQ72005.1"/>
    <property type="molecule type" value="Genomic_DNA"/>
</dbReference>
<proteinExistence type="predicted"/>
<keyword evidence="3" id="KW-1185">Reference proteome</keyword>
<evidence type="ECO:0000313" key="2">
    <source>
        <dbReference type="EMBL" id="UYQ72005.1"/>
    </source>
</evidence>
<accession>A0ABY6IQK1</accession>